<organism evidence="1 2">
    <name type="scientific">Virgibacillus kapii</name>
    <dbReference type="NCBI Taxonomy" id="1638645"/>
    <lineage>
        <taxon>Bacteria</taxon>
        <taxon>Bacillati</taxon>
        <taxon>Bacillota</taxon>
        <taxon>Bacilli</taxon>
        <taxon>Bacillales</taxon>
        <taxon>Bacillaceae</taxon>
        <taxon>Virgibacillus</taxon>
    </lineage>
</organism>
<gene>
    <name evidence="1" type="ORF">GCM10007111_17750</name>
</gene>
<dbReference type="EMBL" id="BMPN01000002">
    <property type="protein sequence ID" value="GGJ55950.1"/>
    <property type="molecule type" value="Genomic_DNA"/>
</dbReference>
<accession>A0ABQ2DFQ9</accession>
<dbReference type="RefSeq" id="WP_021290218.1">
    <property type="nucleotide sequence ID" value="NZ_BMPN01000002.1"/>
</dbReference>
<proteinExistence type="predicted"/>
<evidence type="ECO:0000313" key="2">
    <source>
        <dbReference type="Proteomes" id="UP000634435"/>
    </source>
</evidence>
<evidence type="ECO:0000313" key="1">
    <source>
        <dbReference type="EMBL" id="GGJ55950.1"/>
    </source>
</evidence>
<comment type="caution">
    <text evidence="1">The sequence shown here is derived from an EMBL/GenBank/DDBJ whole genome shotgun (WGS) entry which is preliminary data.</text>
</comment>
<reference evidence="2" key="1">
    <citation type="journal article" date="2019" name="Int. J. Syst. Evol. Microbiol.">
        <title>The Global Catalogue of Microorganisms (GCM) 10K type strain sequencing project: providing services to taxonomists for standard genome sequencing and annotation.</title>
        <authorList>
            <consortium name="The Broad Institute Genomics Platform"/>
            <consortium name="The Broad Institute Genome Sequencing Center for Infectious Disease"/>
            <person name="Wu L."/>
            <person name="Ma J."/>
        </authorList>
    </citation>
    <scope>NUCLEOTIDE SEQUENCE [LARGE SCALE GENOMIC DNA]</scope>
    <source>
        <strain evidence="2">JCM 30071</strain>
    </source>
</reference>
<name>A0ABQ2DFQ9_9BACI</name>
<sequence length="57" mass="6485">MLCQFIICNDDYGGEWGCKIPLIDIANRIVAMRRRSPSVSVFADEEDEPLPVERDSN</sequence>
<protein>
    <submittedName>
        <fullName evidence="1">Uncharacterized protein</fullName>
    </submittedName>
</protein>
<dbReference type="Proteomes" id="UP000634435">
    <property type="component" value="Unassembled WGS sequence"/>
</dbReference>
<keyword evidence="2" id="KW-1185">Reference proteome</keyword>